<proteinExistence type="predicted"/>
<feature type="region of interest" description="Disordered" evidence="1">
    <location>
        <begin position="23"/>
        <end position="53"/>
    </location>
</feature>
<dbReference type="Proteomes" id="UP000596035">
    <property type="component" value="Chromosome"/>
</dbReference>
<reference evidence="3 5" key="3">
    <citation type="submission" date="2020-11" db="EMBL/GenBank/DDBJ databases">
        <title>Closed and high quality bacterial genomes of the OMM12 community.</title>
        <authorList>
            <person name="Marbouty M."/>
            <person name="Lamy-Besnier Q."/>
            <person name="Debarbieux L."/>
            <person name="Koszul R."/>
        </authorList>
    </citation>
    <scope>NUCLEOTIDE SEQUENCE [LARGE SCALE GENOMIC DNA]</scope>
    <source>
        <strain evidence="3 5">KB18</strain>
    </source>
</reference>
<gene>
    <name evidence="2" type="ORF">ADH66_05170</name>
    <name evidence="3" type="ORF">I5Q82_15245</name>
</gene>
<protein>
    <submittedName>
        <fullName evidence="3">Uncharacterized protein</fullName>
    </submittedName>
</protein>
<dbReference type="EMBL" id="CP065321">
    <property type="protein sequence ID" value="QQR29393.1"/>
    <property type="molecule type" value="Genomic_DNA"/>
</dbReference>
<accession>A0A1Z2XNT9</accession>
<sequence>MKRKFALLLTLLCLLVVILPGCQRGGRESSRTGPDLQSEESRDSSEGETAEEIISDAYRVMEMELAES</sequence>
<reference evidence="4" key="2">
    <citation type="submission" date="2017-05" db="EMBL/GenBank/DDBJ databases">
        <title>Improved OligoMM genomes.</title>
        <authorList>
            <person name="Garzetti D."/>
        </authorList>
    </citation>
    <scope>NUCLEOTIDE SEQUENCE [LARGE SCALE GENOMIC DNA]</scope>
    <source>
        <strain evidence="4">KB18</strain>
    </source>
</reference>
<dbReference type="KEGG" id="amur:ADH66_05170"/>
<evidence type="ECO:0000313" key="3">
    <source>
        <dbReference type="EMBL" id="QQR29393.1"/>
    </source>
</evidence>
<name>A0A1Z2XNT9_9FIRM</name>
<keyword evidence="4" id="KW-1185">Reference proteome</keyword>
<dbReference type="EMBL" id="CP021422">
    <property type="protein sequence ID" value="ASB40103.1"/>
    <property type="molecule type" value="Genomic_DNA"/>
</dbReference>
<evidence type="ECO:0000313" key="4">
    <source>
        <dbReference type="Proteomes" id="UP000196710"/>
    </source>
</evidence>
<dbReference type="AlphaFoldDB" id="A0A1Z2XNT9"/>
<evidence type="ECO:0000313" key="2">
    <source>
        <dbReference type="EMBL" id="ASB40103.1"/>
    </source>
</evidence>
<evidence type="ECO:0000256" key="1">
    <source>
        <dbReference type="SAM" id="MobiDB-lite"/>
    </source>
</evidence>
<organism evidence="3 5">
    <name type="scientific">Acutalibacter muris</name>
    <dbReference type="NCBI Taxonomy" id="1796620"/>
    <lineage>
        <taxon>Bacteria</taxon>
        <taxon>Bacillati</taxon>
        <taxon>Bacillota</taxon>
        <taxon>Clostridia</taxon>
        <taxon>Eubacteriales</taxon>
        <taxon>Acutalibacteraceae</taxon>
        <taxon>Acutalibacter</taxon>
    </lineage>
</organism>
<reference evidence="2" key="1">
    <citation type="journal article" date="2017" name="Genome Announc.">
        <title>High-Quality Whole-Genome Sequences of the Oligo-Mouse-Microbiota Bacterial Community.</title>
        <authorList>
            <person name="Garzetti D."/>
            <person name="Brugiroux S."/>
            <person name="Bunk B."/>
            <person name="Pukall R."/>
            <person name="McCoy K.D."/>
            <person name="Macpherson A.J."/>
            <person name="Stecher B."/>
        </authorList>
    </citation>
    <scope>NUCLEOTIDE SEQUENCE</scope>
    <source>
        <strain evidence="2">KB18</strain>
    </source>
</reference>
<evidence type="ECO:0000313" key="5">
    <source>
        <dbReference type="Proteomes" id="UP000596035"/>
    </source>
</evidence>
<dbReference type="RefSeq" id="WP_066534813.1">
    <property type="nucleotide sequence ID" value="NZ_CP021422.1"/>
</dbReference>
<dbReference type="Proteomes" id="UP000196710">
    <property type="component" value="Chromosome"/>
</dbReference>